<evidence type="ECO:0000256" key="15">
    <source>
        <dbReference type="ARBA" id="ARBA00048336"/>
    </source>
</evidence>
<dbReference type="InterPro" id="IPR058029">
    <property type="entry name" value="Tubulin-bd_CENPJ"/>
</dbReference>
<dbReference type="Pfam" id="PF07202">
    <property type="entry name" value="Tcp10_C"/>
    <property type="match status" value="3"/>
</dbReference>
<evidence type="ECO:0000256" key="18">
    <source>
        <dbReference type="SAM" id="MobiDB-lite"/>
    </source>
</evidence>
<keyword evidence="17" id="KW-0175">Coiled coil</keyword>
<keyword evidence="5" id="KW-1000">Mitochondrion outer membrane</keyword>
<dbReference type="InterPro" id="IPR029033">
    <property type="entry name" value="His_PPase_superfam"/>
</dbReference>
<evidence type="ECO:0000256" key="2">
    <source>
        <dbReference type="ARBA" id="ARBA00005627"/>
    </source>
</evidence>
<dbReference type="InterPro" id="IPR047002">
    <property type="entry name" value="Tcp10_C_sf"/>
</dbReference>
<feature type="region of interest" description="Disordered" evidence="18">
    <location>
        <begin position="109"/>
        <end position="198"/>
    </location>
</feature>
<comment type="catalytic activity">
    <reaction evidence="15">
        <text>O-phospho-L-threonyl-[protein] + H2O = L-threonyl-[protein] + phosphate</text>
        <dbReference type="Rhea" id="RHEA:47004"/>
        <dbReference type="Rhea" id="RHEA-COMP:11060"/>
        <dbReference type="Rhea" id="RHEA-COMP:11605"/>
        <dbReference type="ChEBI" id="CHEBI:15377"/>
        <dbReference type="ChEBI" id="CHEBI:30013"/>
        <dbReference type="ChEBI" id="CHEBI:43474"/>
        <dbReference type="ChEBI" id="CHEBI:61977"/>
        <dbReference type="EC" id="3.1.3.16"/>
    </reaction>
</comment>
<comment type="similarity">
    <text evidence="2">Belongs to the TCP10 family.</text>
</comment>
<feature type="coiled-coil region" evidence="17">
    <location>
        <begin position="764"/>
        <end position="822"/>
    </location>
</feature>
<evidence type="ECO:0000259" key="20">
    <source>
        <dbReference type="Pfam" id="PF25779"/>
    </source>
</evidence>
<dbReference type="CDD" id="cd07067">
    <property type="entry name" value="HP_PGM_like"/>
    <property type="match status" value="1"/>
</dbReference>
<evidence type="ECO:0000259" key="19">
    <source>
        <dbReference type="Pfam" id="PF07202"/>
    </source>
</evidence>
<feature type="domain" description="Centromere protein J C-terminal" evidence="19">
    <location>
        <begin position="956"/>
        <end position="989"/>
    </location>
</feature>
<evidence type="ECO:0000256" key="5">
    <source>
        <dbReference type="ARBA" id="ARBA00022787"/>
    </source>
</evidence>
<dbReference type="Gene3D" id="2.60.450.20">
    <property type="match status" value="1"/>
</dbReference>
<name>A0A154PFX8_DUFNO</name>
<dbReference type="InterPro" id="IPR026581">
    <property type="entry name" value="TCP10L/CENPJ"/>
</dbReference>
<feature type="compositionally biased region" description="Low complexity" evidence="18">
    <location>
        <begin position="117"/>
        <end position="136"/>
    </location>
</feature>
<dbReference type="GO" id="GO:0004722">
    <property type="term" value="F:protein serine/threonine phosphatase activity"/>
    <property type="evidence" value="ECO:0007669"/>
    <property type="project" value="UniProtKB-EC"/>
</dbReference>
<feature type="region of interest" description="Disordered" evidence="18">
    <location>
        <begin position="834"/>
        <end position="867"/>
    </location>
</feature>
<dbReference type="OrthoDB" id="10252174at2759"/>
<dbReference type="EC" id="3.1.3.16" evidence="4"/>
<evidence type="ECO:0000256" key="8">
    <source>
        <dbReference type="ARBA" id="ARBA00023136"/>
    </source>
</evidence>
<feature type="compositionally biased region" description="Polar residues" evidence="18">
    <location>
        <begin position="834"/>
        <end position="853"/>
    </location>
</feature>
<dbReference type="Gene3D" id="3.40.50.1240">
    <property type="entry name" value="Phosphoglycerate mutase-like"/>
    <property type="match status" value="1"/>
</dbReference>
<feature type="region of interest" description="Disordered" evidence="18">
    <location>
        <begin position="589"/>
        <end position="611"/>
    </location>
</feature>
<evidence type="ECO:0000256" key="4">
    <source>
        <dbReference type="ARBA" id="ARBA00013081"/>
    </source>
</evidence>
<keyword evidence="7" id="KW-0496">Mitochondrion</keyword>
<dbReference type="GO" id="GO:0061511">
    <property type="term" value="P:centriole elongation"/>
    <property type="evidence" value="ECO:0007669"/>
    <property type="project" value="TreeGrafter"/>
</dbReference>
<comment type="catalytic activity">
    <reaction evidence="14">
        <text>O-phospho-L-seryl-[protein] + H2O = L-seryl-[protein] + phosphate</text>
        <dbReference type="Rhea" id="RHEA:20629"/>
        <dbReference type="Rhea" id="RHEA-COMP:9863"/>
        <dbReference type="Rhea" id="RHEA-COMP:11604"/>
        <dbReference type="ChEBI" id="CHEBI:15377"/>
        <dbReference type="ChEBI" id="CHEBI:29999"/>
        <dbReference type="ChEBI" id="CHEBI:43474"/>
        <dbReference type="ChEBI" id="CHEBI:83421"/>
        <dbReference type="EC" id="3.1.3.16"/>
    </reaction>
</comment>
<evidence type="ECO:0000313" key="22">
    <source>
        <dbReference type="Proteomes" id="UP000076502"/>
    </source>
</evidence>
<evidence type="ECO:0000256" key="1">
    <source>
        <dbReference type="ARBA" id="ARBA00004294"/>
    </source>
</evidence>
<organism evidence="21 22">
    <name type="scientific">Dufourea novaeangliae</name>
    <name type="common">Sweat bee</name>
    <dbReference type="NCBI Taxonomy" id="178035"/>
    <lineage>
        <taxon>Eukaryota</taxon>
        <taxon>Metazoa</taxon>
        <taxon>Ecdysozoa</taxon>
        <taxon>Arthropoda</taxon>
        <taxon>Hexapoda</taxon>
        <taxon>Insecta</taxon>
        <taxon>Pterygota</taxon>
        <taxon>Neoptera</taxon>
        <taxon>Endopterygota</taxon>
        <taxon>Hymenoptera</taxon>
        <taxon>Apocrita</taxon>
        <taxon>Aculeata</taxon>
        <taxon>Apoidea</taxon>
        <taxon>Anthophila</taxon>
        <taxon>Halictidae</taxon>
        <taxon>Rophitinae</taxon>
        <taxon>Dufourea</taxon>
    </lineage>
</organism>
<dbReference type="SMART" id="SM00855">
    <property type="entry name" value="PGAM"/>
    <property type="match status" value="1"/>
</dbReference>
<proteinExistence type="inferred from homology"/>
<feature type="domain" description="CENPJ tubulin-binding region" evidence="20">
    <location>
        <begin position="68"/>
        <end position="113"/>
    </location>
</feature>
<evidence type="ECO:0000256" key="3">
    <source>
        <dbReference type="ARBA" id="ARBA00006717"/>
    </source>
</evidence>
<feature type="compositionally biased region" description="Basic and acidic residues" evidence="18">
    <location>
        <begin position="589"/>
        <end position="602"/>
    </location>
</feature>
<feature type="compositionally biased region" description="Polar residues" evidence="18">
    <location>
        <begin position="152"/>
        <end position="163"/>
    </location>
</feature>
<evidence type="ECO:0000256" key="6">
    <source>
        <dbReference type="ARBA" id="ARBA00022801"/>
    </source>
</evidence>
<evidence type="ECO:0000256" key="7">
    <source>
        <dbReference type="ARBA" id="ARBA00023128"/>
    </source>
</evidence>
<comment type="subunit">
    <text evidence="10">Interacts with Pk92B/ASK1.</text>
</comment>
<dbReference type="Pfam" id="PF00300">
    <property type="entry name" value="His_Phos_1"/>
    <property type="match status" value="2"/>
</dbReference>
<gene>
    <name evidence="21" type="ORF">WN55_01073</name>
</gene>
<dbReference type="GO" id="GO:0005814">
    <property type="term" value="C:centriole"/>
    <property type="evidence" value="ECO:0007669"/>
    <property type="project" value="TreeGrafter"/>
</dbReference>
<dbReference type="PANTHER" id="PTHR10331">
    <property type="entry name" value="T COMPLEX PROTEIN 10"/>
    <property type="match status" value="1"/>
</dbReference>
<keyword evidence="6" id="KW-0378">Hydrolase</keyword>
<comment type="function">
    <text evidence="9">Displays phosphatase activity for serine/threonine residues, and dephosphorylates and activates Pk92B kinase. Has apparently no phosphoglycerate mutase activity.</text>
</comment>
<dbReference type="GO" id="GO:0005813">
    <property type="term" value="C:centrosome"/>
    <property type="evidence" value="ECO:0007669"/>
    <property type="project" value="TreeGrafter"/>
</dbReference>
<dbReference type="Proteomes" id="UP000076502">
    <property type="component" value="Unassembled WGS sequence"/>
</dbReference>
<keyword evidence="22" id="KW-1185">Reference proteome</keyword>
<dbReference type="STRING" id="178035.A0A154PFX8"/>
<evidence type="ECO:0000256" key="10">
    <source>
        <dbReference type="ARBA" id="ARBA00038605"/>
    </source>
</evidence>
<sequence length="1295" mass="149771">MDLEATLVERLEKLRQWQLEQQERLLKQQQMQREMLTQKQDYGIAPLSYNETLTNHICIDDVPIPSPNKDFRTLLEEKLKDYENVSGEKTNSNSVTKVKKPFLRKGEGLSRFKLNRESQSSTRKTRSRSASFSTSTQPNSKHSKNEFRCDNVNRSTRNTQMTKSLHRTNEPQKHLGLKSVPLPKRKVRSKSESSTSVTQLEDYVQNVKNAESSTSDFDSRTQKEMEEVRVFELLEEKAENSSFCSTSSTVVAFLQQSTPFKMKKHQIKNNKVSSNAKALDDIKENTKIDTNIKRHTASGNQLQSTQSQQNCYDIPNAENGNDVSLHVRFSEYNEYKTIGLTDTSSISSESLTLTNFCDEKVWNDTLTSEVFDTEMLSQSPTVIQDKMRNNDDKPKCEHSNGEEELSYKSLHGTITQKNGFNYNEDIHQQIYHNNESEFSDTTDQSRDDEQSILGEYDTNKSILQEINKLYNTEKSKKCVDKCNTKERNDLVDNYNDMARPNGQRSEENLQNTNKTIFKSELLKNRLLELEQEISIFRKENTALSIQRKKLEEDHRNLCKEYADKEKNLEDSRKQMEDRLQDERKKLAREKAALESRMRDSQEKAQQSKLERQEIQSLRQELETLREEFHIKESRWNAAQSRHKCQMRILRMENTKLKQEIERLQNLKKSNVRSKGKSGNFSNTRAIHQINKQINMQHEESKKSNDNSSSEETDQKLVEHITKATGKIDSQDAEEDKYNCKNNKSILNERLQKNQTSMVNVAKKRSLYENLIKEATVDLMEVQEQLYTSENLNESKSDSNGELRKLSRSINTIKNDSEELIKDSDAVVFTHTNSNENAQLHVQNEYEQSISSPKMSHKQHNQKLTSVSPDELLSNTCIKNTSPCQSNSNVDKQDIRQIQHPDGRIEYWYPNGNVKKIFPEEGLTKLIYYNGDVRETNKDGKIRYFYASTRTWHTTMPDGLEILEFADGQVERRLHDGAVEVSFPDGSVRILESDGSEKWTLPDGTLIQTFTNGEKVLSLPNGQREIHTKTHKRREYPDGTVKLIYPDGTQETRYSNGRIRLKDKDGNLLMDSRDPKSLVKPMKINTENDENIYNKELSLKKAKASRHIILIRHGQYNLSGKTDFERTLTELGRKQAETTGKRLQELGFPYSLIVRSTMTRAQETSKIIEERLKNVAVKDDSFLTEGAPIPPEPPIGHWKSEIHFYEDGPRIEAAFRRYFHRADPNQEKDSYTIIVCHANVIRYFVCRALQFPPEGWLRLGLNHASITWVTILPSGRVSLLTYGDSGHMEPRLITTG</sequence>
<dbReference type="SUPFAM" id="SSF53254">
    <property type="entry name" value="Phosphoglycerate mutase-like"/>
    <property type="match status" value="1"/>
</dbReference>
<dbReference type="GO" id="GO:0005741">
    <property type="term" value="C:mitochondrial outer membrane"/>
    <property type="evidence" value="ECO:0007669"/>
    <property type="project" value="UniProtKB-SubCell"/>
</dbReference>
<evidence type="ECO:0000256" key="17">
    <source>
        <dbReference type="SAM" id="Coils"/>
    </source>
</evidence>
<dbReference type="InterPro" id="IPR009852">
    <property type="entry name" value="CENPJ_C_dom"/>
</dbReference>
<evidence type="ECO:0000256" key="11">
    <source>
        <dbReference type="ARBA" id="ARBA00039765"/>
    </source>
</evidence>
<dbReference type="GO" id="GO:0060271">
    <property type="term" value="P:cilium assembly"/>
    <property type="evidence" value="ECO:0007669"/>
    <property type="project" value="TreeGrafter"/>
</dbReference>
<feature type="domain" description="Centromere protein J C-terminal" evidence="19">
    <location>
        <begin position="1031"/>
        <end position="1059"/>
    </location>
</feature>
<dbReference type="FunFam" id="3.40.50.1240:FF:000009">
    <property type="entry name" value="serine/threonine-protein phosphatase PGAM5, mitochondrial isoform X1"/>
    <property type="match status" value="1"/>
</dbReference>
<evidence type="ECO:0000256" key="12">
    <source>
        <dbReference type="ARBA" id="ARBA00040722"/>
    </source>
</evidence>
<feature type="binding site" evidence="16">
    <location>
        <position position="1159"/>
    </location>
    <ligand>
        <name>substrate</name>
    </ligand>
</feature>
<dbReference type="Pfam" id="PF25779">
    <property type="entry name" value="Tubulin-bind_CPAP"/>
    <property type="match status" value="1"/>
</dbReference>
<evidence type="ECO:0000256" key="13">
    <source>
        <dbReference type="ARBA" id="ARBA00042520"/>
    </source>
</evidence>
<dbReference type="InterPro" id="IPR013078">
    <property type="entry name" value="His_Pase_superF_clade-1"/>
</dbReference>
<dbReference type="PANTHER" id="PTHR10331:SF6">
    <property type="entry name" value="SPINDLE ASSEMBLY ABNORMAL 4"/>
    <property type="match status" value="1"/>
</dbReference>
<feature type="domain" description="Centromere protein J C-terminal" evidence="19">
    <location>
        <begin position="993"/>
        <end position="1026"/>
    </location>
</feature>
<comment type="subcellular location">
    <subcellularLocation>
        <location evidence="1">Mitochondrion outer membrane</location>
    </subcellularLocation>
</comment>
<reference evidence="21 22" key="1">
    <citation type="submission" date="2015-07" db="EMBL/GenBank/DDBJ databases">
        <title>The genome of Dufourea novaeangliae.</title>
        <authorList>
            <person name="Pan H."/>
            <person name="Kapheim K."/>
        </authorList>
    </citation>
    <scope>NUCLEOTIDE SEQUENCE [LARGE SCALE GENOMIC DNA]</scope>
    <source>
        <strain evidence="21">0120121106</strain>
        <tissue evidence="21">Whole body</tissue>
    </source>
</reference>
<evidence type="ECO:0000313" key="21">
    <source>
        <dbReference type="EMBL" id="KZC10090.1"/>
    </source>
</evidence>
<dbReference type="GO" id="GO:0015631">
    <property type="term" value="F:tubulin binding"/>
    <property type="evidence" value="ECO:0007669"/>
    <property type="project" value="TreeGrafter"/>
</dbReference>
<evidence type="ECO:0000256" key="16">
    <source>
        <dbReference type="PIRSR" id="PIRSR613078-2"/>
    </source>
</evidence>
<comment type="similarity">
    <text evidence="3">Belongs to the phosphoglycerate mutase family. BPG-dependent PGAM subfamily.</text>
</comment>
<accession>A0A154PFX8</accession>
<protein>
    <recommendedName>
        <fullName evidence="11">Serine/threonine-protein phosphatase PGAM5, mitochondrial</fullName>
        <ecNumber evidence="4">3.1.3.16</ecNumber>
    </recommendedName>
    <alternativeName>
        <fullName evidence="13">Phosphoglycerate mutase family member 5 homolog</fullName>
    </alternativeName>
    <alternativeName>
        <fullName evidence="12">Serine/threonine-protein phosphatase Pgam5, mitochondrial</fullName>
    </alternativeName>
</protein>
<evidence type="ECO:0000256" key="9">
    <source>
        <dbReference type="ARBA" id="ARBA00037234"/>
    </source>
</evidence>
<dbReference type="EMBL" id="KQ434886">
    <property type="protein sequence ID" value="KZC10090.1"/>
    <property type="molecule type" value="Genomic_DNA"/>
</dbReference>
<evidence type="ECO:0000256" key="14">
    <source>
        <dbReference type="ARBA" id="ARBA00047761"/>
    </source>
</evidence>
<keyword evidence="8" id="KW-0472">Membrane</keyword>